<dbReference type="RefSeq" id="WP_280027026.1">
    <property type="nucleotide sequence ID" value="NZ_JAOCKG010000004.1"/>
</dbReference>
<organism evidence="1 2">
    <name type="scientific">Achromobacter marplatensis</name>
    <dbReference type="NCBI Taxonomy" id="470868"/>
    <lineage>
        <taxon>Bacteria</taxon>
        <taxon>Pseudomonadati</taxon>
        <taxon>Pseudomonadota</taxon>
        <taxon>Betaproteobacteria</taxon>
        <taxon>Burkholderiales</taxon>
        <taxon>Alcaligenaceae</taxon>
        <taxon>Achromobacter</taxon>
    </lineage>
</organism>
<proteinExistence type="predicted"/>
<dbReference type="Proteomes" id="UP001161276">
    <property type="component" value="Unassembled WGS sequence"/>
</dbReference>
<comment type="caution">
    <text evidence="1">The sequence shown here is derived from an EMBL/GenBank/DDBJ whole genome shotgun (WGS) entry which is preliminary data.</text>
</comment>
<dbReference type="EMBL" id="JAOCKG010000004">
    <property type="protein sequence ID" value="MDH2051200.1"/>
    <property type="molecule type" value="Genomic_DNA"/>
</dbReference>
<sequence>MATDGQKTDCLLPGVLKRIAENRQISLAMQARLAGRPTCRASDGEKNVRTLEGSLKEIKRKGSPQDLAQAAALSMGSGLLRIGSNVVTQGGAAGGQLNPAHSRWLMALPPEWDACAPTATRSTRSKRKSSSKNA</sequence>
<accession>A0AA43B0U3</accession>
<evidence type="ECO:0000313" key="2">
    <source>
        <dbReference type="Proteomes" id="UP001161276"/>
    </source>
</evidence>
<dbReference type="AlphaFoldDB" id="A0AA43B0U3"/>
<gene>
    <name evidence="1" type="ORF">N5K24_12380</name>
</gene>
<evidence type="ECO:0000313" key="1">
    <source>
        <dbReference type="EMBL" id="MDH2051200.1"/>
    </source>
</evidence>
<reference evidence="1" key="1">
    <citation type="submission" date="2022-09" db="EMBL/GenBank/DDBJ databases">
        <title>Intensive care unit water sources are persistently colonized with multi-drug resistant bacteria and are the site of extensive horizontal gene transfer of antibiotic resistance genes.</title>
        <authorList>
            <person name="Diorio-Toth L."/>
        </authorList>
    </citation>
    <scope>NUCLEOTIDE SEQUENCE</scope>
    <source>
        <strain evidence="1">GD03676</strain>
    </source>
</reference>
<name>A0AA43B0U3_9BURK</name>
<protein>
    <submittedName>
        <fullName evidence="1">Uncharacterized protein</fullName>
    </submittedName>
</protein>